<dbReference type="EMBL" id="BPVZ01000003">
    <property type="protein sequence ID" value="GKU88836.1"/>
    <property type="molecule type" value="Genomic_DNA"/>
</dbReference>
<dbReference type="AlphaFoldDB" id="A0AAV5HTQ6"/>
<comment type="caution">
    <text evidence="1">The sequence shown here is derived from an EMBL/GenBank/DDBJ whole genome shotgun (WGS) entry which is preliminary data.</text>
</comment>
<reference evidence="1 2" key="1">
    <citation type="journal article" date="2021" name="Commun. Biol.">
        <title>The genome of Shorea leprosula (Dipterocarpaceae) highlights the ecological relevance of drought in aseasonal tropical rainforests.</title>
        <authorList>
            <person name="Ng K.K.S."/>
            <person name="Kobayashi M.J."/>
            <person name="Fawcett J.A."/>
            <person name="Hatakeyama M."/>
            <person name="Paape T."/>
            <person name="Ng C.H."/>
            <person name="Ang C.C."/>
            <person name="Tnah L.H."/>
            <person name="Lee C.T."/>
            <person name="Nishiyama T."/>
            <person name="Sese J."/>
            <person name="O'Brien M.J."/>
            <person name="Copetti D."/>
            <person name="Mohd Noor M.I."/>
            <person name="Ong R.C."/>
            <person name="Putra M."/>
            <person name="Sireger I.Z."/>
            <person name="Indrioko S."/>
            <person name="Kosugi Y."/>
            <person name="Izuno A."/>
            <person name="Isagi Y."/>
            <person name="Lee S.L."/>
            <person name="Shimizu K.K."/>
        </authorList>
    </citation>
    <scope>NUCLEOTIDE SEQUENCE [LARGE SCALE GENOMIC DNA]</scope>
    <source>
        <strain evidence="1">214</strain>
    </source>
</reference>
<evidence type="ECO:0000313" key="2">
    <source>
        <dbReference type="Proteomes" id="UP001054252"/>
    </source>
</evidence>
<name>A0AAV5HTQ6_9ROSI</name>
<keyword evidence="2" id="KW-1185">Reference proteome</keyword>
<proteinExistence type="predicted"/>
<dbReference type="GO" id="GO:0070652">
    <property type="term" value="C:HAUS complex"/>
    <property type="evidence" value="ECO:0007669"/>
    <property type="project" value="InterPro"/>
</dbReference>
<dbReference type="GO" id="GO:0005815">
    <property type="term" value="C:microtubule organizing center"/>
    <property type="evidence" value="ECO:0007669"/>
    <property type="project" value="TreeGrafter"/>
</dbReference>
<organism evidence="1 2">
    <name type="scientific">Rubroshorea leprosula</name>
    <dbReference type="NCBI Taxonomy" id="152421"/>
    <lineage>
        <taxon>Eukaryota</taxon>
        <taxon>Viridiplantae</taxon>
        <taxon>Streptophyta</taxon>
        <taxon>Embryophyta</taxon>
        <taxon>Tracheophyta</taxon>
        <taxon>Spermatophyta</taxon>
        <taxon>Magnoliopsida</taxon>
        <taxon>eudicotyledons</taxon>
        <taxon>Gunneridae</taxon>
        <taxon>Pentapetalae</taxon>
        <taxon>rosids</taxon>
        <taxon>malvids</taxon>
        <taxon>Malvales</taxon>
        <taxon>Dipterocarpaceae</taxon>
        <taxon>Rubroshorea</taxon>
    </lineage>
</organism>
<accession>A0AAV5HTQ6</accession>
<dbReference type="Proteomes" id="UP001054252">
    <property type="component" value="Unassembled WGS sequence"/>
</dbReference>
<dbReference type="GO" id="GO:0031023">
    <property type="term" value="P:microtubule organizing center organization"/>
    <property type="evidence" value="ECO:0007669"/>
    <property type="project" value="TreeGrafter"/>
</dbReference>
<dbReference type="PANTHER" id="PTHR19378:SF0">
    <property type="entry name" value="HAUS AUGMIN-LIKE COMPLEX SUBUNIT 3"/>
    <property type="match status" value="1"/>
</dbReference>
<sequence length="77" mass="8774">MLPCLPLMKELDKMEKINAKLSAAVEEVTLEHCKKNEIVKHHSQGVGLQSRVFVNFFSNPELLRNQVRELTACVRAL</sequence>
<dbReference type="GO" id="GO:0051225">
    <property type="term" value="P:spindle assembly"/>
    <property type="evidence" value="ECO:0007669"/>
    <property type="project" value="InterPro"/>
</dbReference>
<dbReference type="InterPro" id="IPR026206">
    <property type="entry name" value="HAUS3"/>
</dbReference>
<dbReference type="GO" id="GO:0072686">
    <property type="term" value="C:mitotic spindle"/>
    <property type="evidence" value="ECO:0007669"/>
    <property type="project" value="TreeGrafter"/>
</dbReference>
<dbReference type="PANTHER" id="PTHR19378">
    <property type="entry name" value="GOLGIN- RELATED"/>
    <property type="match status" value="1"/>
</dbReference>
<protein>
    <submittedName>
        <fullName evidence="1">Uncharacterized protein</fullName>
    </submittedName>
</protein>
<evidence type="ECO:0000313" key="1">
    <source>
        <dbReference type="EMBL" id="GKU88836.1"/>
    </source>
</evidence>
<gene>
    <name evidence="1" type="ORF">SLEP1_g3053</name>
</gene>